<dbReference type="AlphaFoldDB" id="A0A383B3D8"/>
<accession>A0A383B3D8</accession>
<gene>
    <name evidence="1" type="ORF">METZ01_LOCUS467346</name>
</gene>
<dbReference type="EMBL" id="UINC01197156">
    <property type="protein sequence ID" value="SVE14492.1"/>
    <property type="molecule type" value="Genomic_DNA"/>
</dbReference>
<name>A0A383B3D8_9ZZZZ</name>
<sequence>MKTKILLIGLIIFLVNVISVNAKETIKVCSPNDIWRGVNYFVFPEDGGKPYGSHVGTLLSLTNSLNLEIEFVQVKGGKEEGFLKNCFDKMRSGEIDLMTYIFDNHTPLYKGKKTDYMILIPYLECPESWKCKGNNHFNFGISKKSKFASRVDEFKSALLSEDDYRVIEKTKFTSADQHDWGGKN</sequence>
<protein>
    <recommendedName>
        <fullName evidence="2">Solute-binding protein family 3/N-terminal domain-containing protein</fullName>
    </recommendedName>
</protein>
<evidence type="ECO:0000313" key="1">
    <source>
        <dbReference type="EMBL" id="SVE14492.1"/>
    </source>
</evidence>
<evidence type="ECO:0008006" key="2">
    <source>
        <dbReference type="Google" id="ProtNLM"/>
    </source>
</evidence>
<proteinExistence type="predicted"/>
<organism evidence="1">
    <name type="scientific">marine metagenome</name>
    <dbReference type="NCBI Taxonomy" id="408172"/>
    <lineage>
        <taxon>unclassified sequences</taxon>
        <taxon>metagenomes</taxon>
        <taxon>ecological metagenomes</taxon>
    </lineage>
</organism>
<reference evidence="1" key="1">
    <citation type="submission" date="2018-05" db="EMBL/GenBank/DDBJ databases">
        <authorList>
            <person name="Lanie J.A."/>
            <person name="Ng W.-L."/>
            <person name="Kazmierczak K.M."/>
            <person name="Andrzejewski T.M."/>
            <person name="Davidsen T.M."/>
            <person name="Wayne K.J."/>
            <person name="Tettelin H."/>
            <person name="Glass J.I."/>
            <person name="Rusch D."/>
            <person name="Podicherti R."/>
            <person name="Tsui H.-C.T."/>
            <person name="Winkler M.E."/>
        </authorList>
    </citation>
    <scope>NUCLEOTIDE SEQUENCE</scope>
</reference>